<accession>A0AA48RDJ1</accession>
<dbReference type="EMBL" id="OY288114">
    <property type="protein sequence ID" value="CAJ0872084.1"/>
    <property type="molecule type" value="Genomic_DNA"/>
</dbReference>
<dbReference type="PROSITE" id="PS00150">
    <property type="entry name" value="ACYLPHOSPHATASE_1"/>
    <property type="match status" value="1"/>
</dbReference>
<evidence type="ECO:0000313" key="2">
    <source>
        <dbReference type="EMBL" id="CAJ0872084.1"/>
    </source>
</evidence>
<dbReference type="InterPro" id="IPR020456">
    <property type="entry name" value="Acylphosphatase"/>
</dbReference>
<dbReference type="PANTHER" id="PTHR47268">
    <property type="entry name" value="ACYLPHOSPHATASE"/>
    <property type="match status" value="1"/>
</dbReference>
<evidence type="ECO:0000259" key="1">
    <source>
        <dbReference type="PROSITE" id="PS51160"/>
    </source>
</evidence>
<dbReference type="PRINTS" id="PR00112">
    <property type="entry name" value="ACYLPHPHTASE"/>
</dbReference>
<reference evidence="2" key="1">
    <citation type="submission" date="2023-07" db="EMBL/GenBank/DDBJ databases">
        <authorList>
            <person name="Pelsma A.J. K."/>
        </authorList>
    </citation>
    <scope>NUCLEOTIDE SEQUENCE</scope>
</reference>
<protein>
    <recommendedName>
        <fullName evidence="1">Acylphosphatase-like domain-containing protein</fullName>
    </recommendedName>
</protein>
<dbReference type="Pfam" id="PF00708">
    <property type="entry name" value="Acylphosphatase"/>
    <property type="match status" value="1"/>
</dbReference>
<name>A0AA48RDJ1_9ZZZZ</name>
<sequence length="96" mass="10179">MSRRVVRLFVAGRVQGVGFRAFLIREANALALDGWARNRSDGSVEALAAGPEPAIAAFLEAARRGPSAARVDRFWETSADAAELDGVSGFDMAATL</sequence>
<dbReference type="SUPFAM" id="SSF54975">
    <property type="entry name" value="Acylphosphatase/BLUF domain-like"/>
    <property type="match status" value="1"/>
</dbReference>
<dbReference type="PANTHER" id="PTHR47268:SF4">
    <property type="entry name" value="ACYLPHOSPHATASE"/>
    <property type="match status" value="1"/>
</dbReference>
<dbReference type="InterPro" id="IPR017968">
    <property type="entry name" value="Acylphosphatase_CS"/>
</dbReference>
<dbReference type="Gene3D" id="3.30.70.100">
    <property type="match status" value="1"/>
</dbReference>
<dbReference type="GO" id="GO:0003998">
    <property type="term" value="F:acylphosphatase activity"/>
    <property type="evidence" value="ECO:0007669"/>
    <property type="project" value="InterPro"/>
</dbReference>
<feature type="domain" description="Acylphosphatase-like" evidence="1">
    <location>
        <begin position="5"/>
        <end position="94"/>
    </location>
</feature>
<gene>
    <name evidence="2" type="ORF">AMST5_02384</name>
</gene>
<dbReference type="PROSITE" id="PS51160">
    <property type="entry name" value="ACYLPHOSPHATASE_3"/>
    <property type="match status" value="1"/>
</dbReference>
<dbReference type="InterPro" id="IPR036046">
    <property type="entry name" value="Acylphosphatase-like_dom_sf"/>
</dbReference>
<dbReference type="AlphaFoldDB" id="A0AA48RDJ1"/>
<organism evidence="2">
    <name type="scientific">freshwater sediment metagenome</name>
    <dbReference type="NCBI Taxonomy" id="556182"/>
    <lineage>
        <taxon>unclassified sequences</taxon>
        <taxon>metagenomes</taxon>
        <taxon>ecological metagenomes</taxon>
    </lineage>
</organism>
<dbReference type="PROSITE" id="PS00151">
    <property type="entry name" value="ACYLPHOSPHATASE_2"/>
    <property type="match status" value="1"/>
</dbReference>
<proteinExistence type="predicted"/>
<dbReference type="InterPro" id="IPR001792">
    <property type="entry name" value="Acylphosphatase-like_dom"/>
</dbReference>